<keyword evidence="3" id="KW-1185">Reference proteome</keyword>
<reference evidence="2 3" key="1">
    <citation type="submission" date="2020-05" db="EMBL/GenBank/DDBJ databases">
        <title>Identification and distribution of gene clusters putatively required for synthesis of sphingolipid metabolism inhibitors in phylogenetically diverse species of the filamentous fungus Fusarium.</title>
        <authorList>
            <person name="Kim H.-S."/>
            <person name="Busman M."/>
            <person name="Brown D.W."/>
            <person name="Divon H."/>
            <person name="Uhlig S."/>
            <person name="Proctor R.H."/>
        </authorList>
    </citation>
    <scope>NUCLEOTIDE SEQUENCE [LARGE SCALE GENOMIC DNA]</scope>
    <source>
        <strain evidence="2 3">NRRL 25311</strain>
    </source>
</reference>
<accession>A0A8H5UEI7</accession>
<feature type="compositionally biased region" description="Basic and acidic residues" evidence="1">
    <location>
        <begin position="134"/>
        <end position="156"/>
    </location>
</feature>
<dbReference type="Proteomes" id="UP000562682">
    <property type="component" value="Unassembled WGS sequence"/>
</dbReference>
<evidence type="ECO:0000313" key="3">
    <source>
        <dbReference type="Proteomes" id="UP000562682"/>
    </source>
</evidence>
<proteinExistence type="predicted"/>
<feature type="region of interest" description="Disordered" evidence="1">
    <location>
        <begin position="120"/>
        <end position="156"/>
    </location>
</feature>
<evidence type="ECO:0000256" key="1">
    <source>
        <dbReference type="SAM" id="MobiDB-lite"/>
    </source>
</evidence>
<sequence length="156" mass="17476">MFAAGVKGLGFALQTTPGENHFLTLSGHCSTILHNRSDVCEPKARSIGTLLQGFAGSWISLTSESYLNGRKLIPKSFRGVWNRYYRQMSKHNQELWEMFTEGKSATTKGAYELADIAKKIREPNQISQTPTLRLGDEVAESDREDRDGQEGKVPRQ</sequence>
<dbReference type="EMBL" id="JAAOAK010000125">
    <property type="protein sequence ID" value="KAF5688058.1"/>
    <property type="molecule type" value="Genomic_DNA"/>
</dbReference>
<gene>
    <name evidence="2" type="ORF">FDENT_5034</name>
</gene>
<evidence type="ECO:0000313" key="2">
    <source>
        <dbReference type="EMBL" id="KAF5688058.1"/>
    </source>
</evidence>
<dbReference type="AlphaFoldDB" id="A0A8H5UEI7"/>
<name>A0A8H5UEI7_9HYPO</name>
<protein>
    <submittedName>
        <fullName evidence="2">Uncharacterized protein</fullName>
    </submittedName>
</protein>
<organism evidence="2 3">
    <name type="scientific">Fusarium denticulatum</name>
    <dbReference type="NCBI Taxonomy" id="48507"/>
    <lineage>
        <taxon>Eukaryota</taxon>
        <taxon>Fungi</taxon>
        <taxon>Dikarya</taxon>
        <taxon>Ascomycota</taxon>
        <taxon>Pezizomycotina</taxon>
        <taxon>Sordariomycetes</taxon>
        <taxon>Hypocreomycetidae</taxon>
        <taxon>Hypocreales</taxon>
        <taxon>Nectriaceae</taxon>
        <taxon>Fusarium</taxon>
        <taxon>Fusarium fujikuroi species complex</taxon>
    </lineage>
</organism>
<comment type="caution">
    <text evidence="2">The sequence shown here is derived from an EMBL/GenBank/DDBJ whole genome shotgun (WGS) entry which is preliminary data.</text>
</comment>